<dbReference type="CDD" id="cd05006">
    <property type="entry name" value="SIS_GmhA"/>
    <property type="match status" value="1"/>
</dbReference>
<name>A0ABU0HND8_9HYPH</name>
<proteinExistence type="predicted"/>
<dbReference type="PROSITE" id="PS51464">
    <property type="entry name" value="SIS"/>
    <property type="match status" value="1"/>
</dbReference>
<comment type="caution">
    <text evidence="2">The sequence shown here is derived from an EMBL/GenBank/DDBJ whole genome shotgun (WGS) entry which is preliminary data.</text>
</comment>
<reference evidence="2 3" key="1">
    <citation type="submission" date="2023-07" db="EMBL/GenBank/DDBJ databases">
        <title>Genomic Encyclopedia of Type Strains, Phase IV (KMG-IV): sequencing the most valuable type-strain genomes for metagenomic binning, comparative biology and taxonomic classification.</title>
        <authorList>
            <person name="Goeker M."/>
        </authorList>
    </citation>
    <scope>NUCLEOTIDE SEQUENCE [LARGE SCALE GENOMIC DNA]</scope>
    <source>
        <strain evidence="2 3">DSM 19562</strain>
    </source>
</reference>
<dbReference type="Gene3D" id="3.40.50.10490">
    <property type="entry name" value="Glucose-6-phosphate isomerase like protein, domain 1"/>
    <property type="match status" value="1"/>
</dbReference>
<accession>A0ABU0HND8</accession>
<feature type="domain" description="SIS" evidence="1">
    <location>
        <begin position="31"/>
        <end position="188"/>
    </location>
</feature>
<dbReference type="PANTHER" id="PTHR30390:SF8">
    <property type="entry name" value="SUGAR ISOMERASE (SIS)"/>
    <property type="match status" value="1"/>
</dbReference>
<dbReference type="InterPro" id="IPR035461">
    <property type="entry name" value="GmhA/DiaA"/>
</dbReference>
<dbReference type="EC" id="5.3.1.28" evidence="2"/>
<dbReference type="Pfam" id="PF13580">
    <property type="entry name" value="SIS_2"/>
    <property type="match status" value="1"/>
</dbReference>
<dbReference type="RefSeq" id="WP_238252563.1">
    <property type="nucleotide sequence ID" value="NZ_BPQX01000056.1"/>
</dbReference>
<sequence>MLMQSSDYLTRLTALLAQVDRSEFDRGVALVRDAWISGRQIITLGNGGSAMTALHFMTDWTKMTFLAHGKPFLGRSLVDNMGLITAYANDLSYQDVFSAQLRNIAAKNDLVIAISGSGNSENVIRAIDVANEMGCQTLGLCGFSGGRLKERAANVIWVNSNDMQLVEDVHSVFGHIVMQALCHAEALQ</sequence>
<evidence type="ECO:0000313" key="2">
    <source>
        <dbReference type="EMBL" id="MDQ0443009.1"/>
    </source>
</evidence>
<dbReference type="InterPro" id="IPR050099">
    <property type="entry name" value="SIS_GmhA/DiaA_subfam"/>
</dbReference>
<dbReference type="PANTHER" id="PTHR30390">
    <property type="entry name" value="SEDOHEPTULOSE 7-PHOSPHATE ISOMERASE / DNAA INITIATOR-ASSOCIATING FACTOR FOR REPLICATION INITIATION"/>
    <property type="match status" value="1"/>
</dbReference>
<evidence type="ECO:0000313" key="3">
    <source>
        <dbReference type="Proteomes" id="UP001236369"/>
    </source>
</evidence>
<organism evidence="2 3">
    <name type="scientific">Methylobacterium persicinum</name>
    <dbReference type="NCBI Taxonomy" id="374426"/>
    <lineage>
        <taxon>Bacteria</taxon>
        <taxon>Pseudomonadati</taxon>
        <taxon>Pseudomonadota</taxon>
        <taxon>Alphaproteobacteria</taxon>
        <taxon>Hyphomicrobiales</taxon>
        <taxon>Methylobacteriaceae</taxon>
        <taxon>Methylobacterium</taxon>
    </lineage>
</organism>
<gene>
    <name evidence="2" type="ORF">QO016_002506</name>
</gene>
<evidence type="ECO:0000259" key="1">
    <source>
        <dbReference type="PROSITE" id="PS51464"/>
    </source>
</evidence>
<keyword evidence="3" id="KW-1185">Reference proteome</keyword>
<dbReference type="InterPro" id="IPR046348">
    <property type="entry name" value="SIS_dom_sf"/>
</dbReference>
<dbReference type="InterPro" id="IPR001347">
    <property type="entry name" value="SIS_dom"/>
</dbReference>
<protein>
    <submittedName>
        <fullName evidence="2">D-sedoheptulose 7-phosphate isomerase</fullName>
        <ecNumber evidence="2">5.3.1.28</ecNumber>
    </submittedName>
</protein>
<dbReference type="Proteomes" id="UP001236369">
    <property type="component" value="Unassembled WGS sequence"/>
</dbReference>
<dbReference type="SUPFAM" id="SSF53697">
    <property type="entry name" value="SIS domain"/>
    <property type="match status" value="1"/>
</dbReference>
<dbReference type="EMBL" id="JAUSVV010000004">
    <property type="protein sequence ID" value="MDQ0443009.1"/>
    <property type="molecule type" value="Genomic_DNA"/>
</dbReference>
<keyword evidence="2" id="KW-0413">Isomerase</keyword>
<dbReference type="GO" id="GO:0016853">
    <property type="term" value="F:isomerase activity"/>
    <property type="evidence" value="ECO:0007669"/>
    <property type="project" value="UniProtKB-KW"/>
</dbReference>